<evidence type="ECO:0000313" key="2">
    <source>
        <dbReference type="Proteomes" id="UP000190890"/>
    </source>
</evidence>
<dbReference type="AlphaFoldDB" id="A0A1S8TXV7"/>
<organism evidence="1 2">
    <name type="scientific">Clostridium puniceum</name>
    <dbReference type="NCBI Taxonomy" id="29367"/>
    <lineage>
        <taxon>Bacteria</taxon>
        <taxon>Bacillati</taxon>
        <taxon>Bacillota</taxon>
        <taxon>Clostridia</taxon>
        <taxon>Eubacteriales</taxon>
        <taxon>Clostridiaceae</taxon>
        <taxon>Clostridium</taxon>
    </lineage>
</organism>
<accession>A0A1S8TXV7</accession>
<dbReference type="STRING" id="29367.CLPUN_00550"/>
<protein>
    <submittedName>
        <fullName evidence="1">Uncharacterized protein</fullName>
    </submittedName>
</protein>
<dbReference type="Proteomes" id="UP000190890">
    <property type="component" value="Unassembled WGS sequence"/>
</dbReference>
<reference evidence="1 2" key="1">
    <citation type="submission" date="2016-05" db="EMBL/GenBank/DDBJ databases">
        <title>Microbial solvent formation.</title>
        <authorList>
            <person name="Poehlein A."/>
            <person name="Montoya Solano J.D."/>
            <person name="Flitsch S."/>
            <person name="Krabben P."/>
            <person name="Duerre P."/>
            <person name="Daniel R."/>
        </authorList>
    </citation>
    <scope>NUCLEOTIDE SEQUENCE [LARGE SCALE GENOMIC DNA]</scope>
    <source>
        <strain evidence="1 2">DSM 2619</strain>
    </source>
</reference>
<dbReference type="EMBL" id="LZZM01000004">
    <property type="protein sequence ID" value="OOM82571.1"/>
    <property type="molecule type" value="Genomic_DNA"/>
</dbReference>
<evidence type="ECO:0000313" key="1">
    <source>
        <dbReference type="EMBL" id="OOM82571.1"/>
    </source>
</evidence>
<name>A0A1S8TXV7_9CLOT</name>
<sequence length="38" mass="4530">MKSMGKEELEDLLFKQSIRENIEIIKSIFEAIPLIYFI</sequence>
<gene>
    <name evidence="1" type="ORF">CLPUN_00550</name>
</gene>
<comment type="caution">
    <text evidence="1">The sequence shown here is derived from an EMBL/GenBank/DDBJ whole genome shotgun (WGS) entry which is preliminary data.</text>
</comment>
<keyword evidence="2" id="KW-1185">Reference proteome</keyword>
<proteinExistence type="predicted"/>